<feature type="compositionally biased region" description="Low complexity" evidence="1">
    <location>
        <begin position="144"/>
        <end position="167"/>
    </location>
</feature>
<dbReference type="Proteomes" id="UP001054857">
    <property type="component" value="Unassembled WGS sequence"/>
</dbReference>
<dbReference type="EMBL" id="BMAR01000003">
    <property type="protein sequence ID" value="GFR42618.1"/>
    <property type="molecule type" value="Genomic_DNA"/>
</dbReference>
<feature type="region of interest" description="Disordered" evidence="1">
    <location>
        <begin position="13"/>
        <end position="186"/>
    </location>
</feature>
<dbReference type="PANTHER" id="PTHR35750">
    <property type="entry name" value="PHOSPHOLIPID HYDROPEROXIDE GLUTATHIONE PEROXIDASE"/>
    <property type="match status" value="1"/>
</dbReference>
<name>A0AAD3HJ61_9CHLO</name>
<proteinExistence type="predicted"/>
<sequence>MNFLNKVKTFFFGGESSSDEEDDRASHQQQASSRGGKPHSSPRDRPRSGHASGKHSTGGVLQQEPVLREATSPHGGGVQGLSWYAARQRQDPHGDVANEFVDEASAGSATATTAAAIGSAGPAGAAAAGAAGKQQSAGGGGGACRTTGRSPAAAAAAAAALRRANAASGNPSQGPANPAPAARGQPCRPLMSVIAVHEGSVVLAPAEDR</sequence>
<comment type="caution">
    <text evidence="2">The sequence shown here is derived from an EMBL/GenBank/DDBJ whole genome shotgun (WGS) entry which is preliminary data.</text>
</comment>
<gene>
    <name evidence="2" type="ORF">Agub_g3549</name>
</gene>
<keyword evidence="3" id="KW-1185">Reference proteome</keyword>
<dbReference type="PANTHER" id="PTHR35750:SF1">
    <property type="entry name" value="PHOSPHOLIPID HYDROPEROXIDE GLUTATHIONE PEROXIDASE"/>
    <property type="match status" value="1"/>
</dbReference>
<reference evidence="2 3" key="1">
    <citation type="journal article" date="2021" name="Sci. Rep.">
        <title>Genome sequencing of the multicellular alga Astrephomene provides insights into convergent evolution of germ-soma differentiation.</title>
        <authorList>
            <person name="Yamashita S."/>
            <person name="Yamamoto K."/>
            <person name="Matsuzaki R."/>
            <person name="Suzuki S."/>
            <person name="Yamaguchi H."/>
            <person name="Hirooka S."/>
            <person name="Minakuchi Y."/>
            <person name="Miyagishima S."/>
            <person name="Kawachi M."/>
            <person name="Toyoda A."/>
            <person name="Nozaki H."/>
        </authorList>
    </citation>
    <scope>NUCLEOTIDE SEQUENCE [LARGE SCALE GENOMIC DNA]</scope>
    <source>
        <strain evidence="2 3">NIES-4017</strain>
    </source>
</reference>
<feature type="compositionally biased region" description="Low complexity" evidence="1">
    <location>
        <begin position="104"/>
        <end position="136"/>
    </location>
</feature>
<evidence type="ECO:0000313" key="3">
    <source>
        <dbReference type="Proteomes" id="UP001054857"/>
    </source>
</evidence>
<evidence type="ECO:0000256" key="1">
    <source>
        <dbReference type="SAM" id="MobiDB-lite"/>
    </source>
</evidence>
<evidence type="ECO:0000313" key="2">
    <source>
        <dbReference type="EMBL" id="GFR42618.1"/>
    </source>
</evidence>
<organism evidence="2 3">
    <name type="scientific">Astrephomene gubernaculifera</name>
    <dbReference type="NCBI Taxonomy" id="47775"/>
    <lineage>
        <taxon>Eukaryota</taxon>
        <taxon>Viridiplantae</taxon>
        <taxon>Chlorophyta</taxon>
        <taxon>core chlorophytes</taxon>
        <taxon>Chlorophyceae</taxon>
        <taxon>CS clade</taxon>
        <taxon>Chlamydomonadales</taxon>
        <taxon>Astrephomenaceae</taxon>
        <taxon>Astrephomene</taxon>
    </lineage>
</organism>
<accession>A0AAD3HJ61</accession>
<protein>
    <submittedName>
        <fullName evidence="2">Uncharacterized protein</fullName>
    </submittedName>
</protein>
<dbReference type="AlphaFoldDB" id="A0AAD3HJ61"/>